<comment type="caution">
    <text evidence="2">The sequence shown here is derived from an EMBL/GenBank/DDBJ whole genome shotgun (WGS) entry which is preliminary data.</text>
</comment>
<reference evidence="2 3" key="1">
    <citation type="submission" date="2013-05" db="EMBL/GenBank/DDBJ databases">
        <title>Genome assembly of Chondromyces apiculatus DSM 436.</title>
        <authorList>
            <person name="Sharma G."/>
            <person name="Khatri I."/>
            <person name="Kaur C."/>
            <person name="Mayilraj S."/>
            <person name="Subramanian S."/>
        </authorList>
    </citation>
    <scope>NUCLEOTIDE SEQUENCE [LARGE SCALE GENOMIC DNA]</scope>
    <source>
        <strain evidence="2 3">DSM 436</strain>
    </source>
</reference>
<dbReference type="AlphaFoldDB" id="A0A017T8D4"/>
<accession>A0A017T8D4</accession>
<dbReference type="InterPro" id="IPR036622">
    <property type="entry name" value="LigA_sf"/>
</dbReference>
<evidence type="ECO:0008006" key="4">
    <source>
        <dbReference type="Google" id="ProtNLM"/>
    </source>
</evidence>
<dbReference type="Proteomes" id="UP000019678">
    <property type="component" value="Unassembled WGS sequence"/>
</dbReference>
<protein>
    <recommendedName>
        <fullName evidence="4">Extradiol ring-cleavage dioxygenase LigAB LigA subunit domain-containing protein</fullName>
    </recommendedName>
</protein>
<sequence length="82" mass="8858">MRSSKLVDFFIALGANLSLVKRFHEDPEGAMRDAGLGDEELDLVRRRDEEGIRRAMGEEHAGVKLHMPPGGSDGAQAGTPKG</sequence>
<dbReference type="RefSeq" id="WP_044243464.1">
    <property type="nucleotide sequence ID" value="NZ_ASRX01000029.1"/>
</dbReference>
<organism evidence="2 3">
    <name type="scientific">Chondromyces apiculatus DSM 436</name>
    <dbReference type="NCBI Taxonomy" id="1192034"/>
    <lineage>
        <taxon>Bacteria</taxon>
        <taxon>Pseudomonadati</taxon>
        <taxon>Myxococcota</taxon>
        <taxon>Polyangia</taxon>
        <taxon>Polyangiales</taxon>
        <taxon>Polyangiaceae</taxon>
        <taxon>Chondromyces</taxon>
    </lineage>
</organism>
<dbReference type="EMBL" id="ASRX01000029">
    <property type="protein sequence ID" value="EYF04871.1"/>
    <property type="molecule type" value="Genomic_DNA"/>
</dbReference>
<dbReference type="OrthoDB" id="8689253at2"/>
<proteinExistence type="predicted"/>
<feature type="region of interest" description="Disordered" evidence="1">
    <location>
        <begin position="55"/>
        <end position="82"/>
    </location>
</feature>
<gene>
    <name evidence="2" type="ORF">CAP_3897</name>
</gene>
<keyword evidence="3" id="KW-1185">Reference proteome</keyword>
<name>A0A017T8D4_9BACT</name>
<evidence type="ECO:0000256" key="1">
    <source>
        <dbReference type="SAM" id="MobiDB-lite"/>
    </source>
</evidence>
<dbReference type="SUPFAM" id="SSF48076">
    <property type="entry name" value="LigA subunit of an aromatic-ring-opening dioxygenase LigAB"/>
    <property type="match status" value="1"/>
</dbReference>
<evidence type="ECO:0000313" key="3">
    <source>
        <dbReference type="Proteomes" id="UP000019678"/>
    </source>
</evidence>
<dbReference type="Gene3D" id="1.10.700.10">
    <property type="entry name" value="Dioxygenase LigAB, LigA subunit"/>
    <property type="match status" value="1"/>
</dbReference>
<evidence type="ECO:0000313" key="2">
    <source>
        <dbReference type="EMBL" id="EYF04871.1"/>
    </source>
</evidence>